<dbReference type="GO" id="GO:0008237">
    <property type="term" value="F:metallopeptidase activity"/>
    <property type="evidence" value="ECO:0007669"/>
    <property type="project" value="UniProtKB-KW"/>
</dbReference>
<feature type="transmembrane region" description="Helical" evidence="2">
    <location>
        <begin position="33"/>
        <end position="52"/>
    </location>
</feature>
<dbReference type="InterPro" id="IPR003675">
    <property type="entry name" value="Rce1/LyrA-like_dom"/>
</dbReference>
<comment type="caution">
    <text evidence="4">The sequence shown here is derived from an EMBL/GenBank/DDBJ whole genome shotgun (WGS) entry which is preliminary data.</text>
</comment>
<evidence type="ECO:0000313" key="5">
    <source>
        <dbReference type="Proteomes" id="UP000196084"/>
    </source>
</evidence>
<feature type="domain" description="CAAX prenyl protease 2/Lysostaphin resistance protein A-like" evidence="3">
    <location>
        <begin position="144"/>
        <end position="244"/>
    </location>
</feature>
<feature type="region of interest" description="Disordered" evidence="1">
    <location>
        <begin position="292"/>
        <end position="324"/>
    </location>
</feature>
<evidence type="ECO:0000256" key="2">
    <source>
        <dbReference type="SAM" id="Phobius"/>
    </source>
</evidence>
<feature type="transmembrane region" description="Helical" evidence="2">
    <location>
        <begin position="232"/>
        <end position="253"/>
    </location>
</feature>
<feature type="transmembrane region" description="Helical" evidence="2">
    <location>
        <begin position="72"/>
        <end position="94"/>
    </location>
</feature>
<evidence type="ECO:0000256" key="1">
    <source>
        <dbReference type="SAM" id="MobiDB-lite"/>
    </source>
</evidence>
<gene>
    <name evidence="4" type="ORF">B2G88_13870</name>
</gene>
<feature type="transmembrane region" description="Helical" evidence="2">
    <location>
        <begin position="166"/>
        <end position="188"/>
    </location>
</feature>
<keyword evidence="5" id="KW-1185">Reference proteome</keyword>
<name>A0A202E6X9_9EURY</name>
<dbReference type="PANTHER" id="PTHR35797">
    <property type="entry name" value="PROTEASE-RELATED"/>
    <property type="match status" value="1"/>
</dbReference>
<feature type="transmembrane region" description="Helical" evidence="2">
    <location>
        <begin position="7"/>
        <end position="27"/>
    </location>
</feature>
<keyword evidence="2" id="KW-1133">Transmembrane helix</keyword>
<dbReference type="InterPro" id="IPR042150">
    <property type="entry name" value="MmRce1-like"/>
</dbReference>
<dbReference type="RefSeq" id="WP_054863565.1">
    <property type="nucleotide sequence ID" value="NZ_MWPH01000003.1"/>
</dbReference>
<proteinExistence type="predicted"/>
<feature type="transmembrane region" description="Helical" evidence="2">
    <location>
        <begin position="208"/>
        <end position="225"/>
    </location>
</feature>
<dbReference type="GO" id="GO:0006508">
    <property type="term" value="P:proteolysis"/>
    <property type="evidence" value="ECO:0007669"/>
    <property type="project" value="UniProtKB-KW"/>
</dbReference>
<dbReference type="Pfam" id="PF02517">
    <property type="entry name" value="Rce1-like"/>
    <property type="match status" value="1"/>
</dbReference>
<dbReference type="GO" id="GO:0004175">
    <property type="term" value="F:endopeptidase activity"/>
    <property type="evidence" value="ECO:0007669"/>
    <property type="project" value="UniProtKB-ARBA"/>
</dbReference>
<keyword evidence="4" id="KW-0645">Protease</keyword>
<dbReference type="PANTHER" id="PTHR35797:SF1">
    <property type="entry name" value="PROTEASE"/>
    <property type="match status" value="1"/>
</dbReference>
<reference evidence="4 5" key="1">
    <citation type="submission" date="2017-02" db="EMBL/GenBank/DDBJ databases">
        <title>Natronthermophilus aegyptiacus gen. nov.,sp. nov., an aerobic, extremely halophilic alkalithermophilic archaeon isolated from the athalassohaline Wadi An Natrun, Egypt.</title>
        <authorList>
            <person name="Zhao B."/>
        </authorList>
    </citation>
    <scope>NUCLEOTIDE SEQUENCE [LARGE SCALE GENOMIC DNA]</scope>
    <source>
        <strain evidence="4 5">CGMCC 1.3597</strain>
    </source>
</reference>
<dbReference type="Proteomes" id="UP000196084">
    <property type="component" value="Unassembled WGS sequence"/>
</dbReference>
<dbReference type="AlphaFoldDB" id="A0A202E6X9"/>
<feature type="transmembrane region" description="Helical" evidence="2">
    <location>
        <begin position="132"/>
        <end position="154"/>
    </location>
</feature>
<evidence type="ECO:0000313" key="4">
    <source>
        <dbReference type="EMBL" id="OVE84007.1"/>
    </source>
</evidence>
<dbReference type="EMBL" id="MWPH01000003">
    <property type="protein sequence ID" value="OVE84007.1"/>
    <property type="molecule type" value="Genomic_DNA"/>
</dbReference>
<organism evidence="4 5">
    <name type="scientific">Natronolimnobius baerhuensis</name>
    <dbReference type="NCBI Taxonomy" id="253108"/>
    <lineage>
        <taxon>Archaea</taxon>
        <taxon>Methanobacteriati</taxon>
        <taxon>Methanobacteriota</taxon>
        <taxon>Stenosarchaea group</taxon>
        <taxon>Halobacteria</taxon>
        <taxon>Halobacteriales</taxon>
        <taxon>Natrialbaceae</taxon>
        <taxon>Natronolimnobius</taxon>
    </lineage>
</organism>
<keyword evidence="2" id="KW-0812">Transmembrane</keyword>
<accession>A0A202E6X9</accession>
<dbReference type="GO" id="GO:0080120">
    <property type="term" value="P:CAAX-box protein maturation"/>
    <property type="evidence" value="ECO:0007669"/>
    <property type="project" value="UniProtKB-ARBA"/>
</dbReference>
<protein>
    <submittedName>
        <fullName evidence="4">CPBP family intramembrane metalloprotease domain-containing protein</fullName>
    </submittedName>
</protein>
<feature type="transmembrane region" description="Helical" evidence="2">
    <location>
        <begin position="259"/>
        <end position="281"/>
    </location>
</feature>
<evidence type="ECO:0000259" key="3">
    <source>
        <dbReference type="Pfam" id="PF02517"/>
    </source>
</evidence>
<sequence length="324" mass="33694">MIDRQALVVFVGSLVALAGGFVAVSWLTGVSLILLAPAYMFTPFFAGLATYIATGKSFERAGLRFPWNRLQWLALAAVIPIILVLLGTGLALGLPGVEFVPDANPLTGEGTDFAQVPEGADGETPAGPSFDWPLNLIVAIIAALVVGATINAVFALGEEFGWRGVLLTELAPLGFWGASAAIGVVWGLWHAPIILEGYNYPSYPLEGVAVMTLACLAMSPVYTYVAVRAKSVVAPTVLHGVFNGFATTMLVFAQGGHELLVNPVGGIGIAVFGLAALAIVLTGTPTLDRDWALEEADAEADADTDDTGLETADPADGDPEPDSE</sequence>
<keyword evidence="4" id="KW-0378">Hydrolase</keyword>
<keyword evidence="2" id="KW-0472">Membrane</keyword>
<keyword evidence="4" id="KW-0482">Metalloprotease</keyword>
<feature type="compositionally biased region" description="Acidic residues" evidence="1">
    <location>
        <begin position="293"/>
        <end position="324"/>
    </location>
</feature>